<keyword evidence="2" id="KW-0456">Lyase</keyword>
<dbReference type="GeneID" id="19112897"/>
<evidence type="ECO:0000313" key="3">
    <source>
        <dbReference type="EMBL" id="EMD00062.1"/>
    </source>
</evidence>
<dbReference type="OMA" id="GNFHGDY"/>
<dbReference type="EMBL" id="KB445551">
    <property type="protein sequence ID" value="EMD00062.1"/>
    <property type="molecule type" value="Genomic_DNA"/>
</dbReference>
<evidence type="ECO:0000256" key="2">
    <source>
        <dbReference type="RuleBase" id="RU003954"/>
    </source>
</evidence>
<reference evidence="3 4" key="1">
    <citation type="journal article" date="2012" name="PLoS Pathog.">
        <title>Diverse lifestyles and strategies of plant pathogenesis encoded in the genomes of eighteen Dothideomycetes fungi.</title>
        <authorList>
            <person name="Ohm R.A."/>
            <person name="Feau N."/>
            <person name="Henrissat B."/>
            <person name="Schoch C.L."/>
            <person name="Horwitz B.A."/>
            <person name="Barry K.W."/>
            <person name="Condon B.J."/>
            <person name="Copeland A.C."/>
            <person name="Dhillon B."/>
            <person name="Glaser F."/>
            <person name="Hesse C.N."/>
            <person name="Kosti I."/>
            <person name="LaButti K."/>
            <person name="Lindquist E.A."/>
            <person name="Lucas S."/>
            <person name="Salamov A.A."/>
            <person name="Bradshaw R.E."/>
            <person name="Ciuffetti L."/>
            <person name="Hamelin R.C."/>
            <person name="Kema G.H.J."/>
            <person name="Lawrence C."/>
            <person name="Scott J.A."/>
            <person name="Spatafora J.W."/>
            <person name="Turgeon B.G."/>
            <person name="de Wit P.J.G.M."/>
            <person name="Zhong S."/>
            <person name="Goodwin S.B."/>
            <person name="Grigoriev I.V."/>
        </authorList>
    </citation>
    <scope>NUCLEOTIDE SEQUENCE [LARGE SCALE GENOMIC DNA]</scope>
    <source>
        <strain evidence="3 4">UAMH 10762</strain>
    </source>
</reference>
<dbReference type="InterPro" id="IPR024083">
    <property type="entry name" value="Fumarase/histidase_N"/>
</dbReference>
<dbReference type="RefSeq" id="XP_007672562.1">
    <property type="nucleotide sequence ID" value="XM_007674372.1"/>
</dbReference>
<dbReference type="eggNOG" id="KOG0222">
    <property type="taxonomic scope" value="Eukaryota"/>
</dbReference>
<dbReference type="Pfam" id="PF00221">
    <property type="entry name" value="Lyase_aromatic"/>
    <property type="match status" value="1"/>
</dbReference>
<dbReference type="NCBIfam" id="TIGR01226">
    <property type="entry name" value="phe_am_lyase"/>
    <property type="match status" value="1"/>
</dbReference>
<dbReference type="STRING" id="717646.M2MT64"/>
<accession>M2MT64</accession>
<dbReference type="AlphaFoldDB" id="M2MT64"/>
<dbReference type="InterPro" id="IPR022313">
    <property type="entry name" value="Phe/His_NH3-lyase_AS"/>
</dbReference>
<dbReference type="GO" id="GO:0006559">
    <property type="term" value="P:L-phenylalanine catabolic process"/>
    <property type="evidence" value="ECO:0007669"/>
    <property type="project" value="InterPro"/>
</dbReference>
<dbReference type="InterPro" id="IPR005922">
    <property type="entry name" value="Phe_NH3-lyase"/>
</dbReference>
<dbReference type="Proteomes" id="UP000011761">
    <property type="component" value="Unassembled WGS sequence"/>
</dbReference>
<dbReference type="InterPro" id="IPR001106">
    <property type="entry name" value="Aromatic_Lyase"/>
</dbReference>
<gene>
    <name evidence="3" type="ORF">BAUCODRAFT_361906</name>
</gene>
<dbReference type="KEGG" id="bcom:BAUCODRAFT_361906"/>
<evidence type="ECO:0000313" key="4">
    <source>
        <dbReference type="Proteomes" id="UP000011761"/>
    </source>
</evidence>
<sequence length="714" mass="77214">MCLTAGSQTAIALECWERLEEREDGVFCEIDGQSLHIADVVAAARHDGLPELVIPESVVNNLQSSVDVLAGHLAKGWYVYGVNTGFGGSADTRTDQMVALQAALMQLTQAGVLSPGDRGLATGTPVDISNAMPAAWVRAMMLVRINSNVRGHSAVTAKTLQAVVRLFKEGITPVVPLRGSISASGDLMPLSYVVGAMEGNPDIFVQLQIDGQRQTVSSRYALALRDIEPVGLGPKEGLGLINGTSASAALGSIVLYRVHQQSVLTQALTAMAVEALDGTAESFHPFIAQIRPHPGQKEAAQNIYAFLSGSQLARTGGKHSRAVNEDLAQDRYSLRTASQWIGPQLEDIALAHHQITTELNSTTDNPLVDVTGEGAIFCGGNFQASSVTTAVEKARLSMQMYGRLLFTQLQEMVDPTMSNGLPANLASDDPSLSFTCKGVDIAMASYMAELAYLAQPLSSYVQVAEMHNQAVNSMAFASARYSMQAADLLNLMCANHLYACCQAVDLRVLHMLFIEKVQSKIIELAVSRFFISMEGGSIGQLILSFHTQMCFSWKTSSKLDFKDRCAKMIASLMPRLVEQLAKEPEVTLRVLDDFRHEATTKAFKIWTEAHTEFCRTQPTAEYLGSAGGALYSFVRGELQVPFHQGFVEHPQGSSTTPNGRLKKTIGNWISDIHAAICVGRLDAVVMKLVRSQLIETRDSAASQQGQDRSSQLAT</sequence>
<comment type="similarity">
    <text evidence="1 2">Belongs to the PAL/histidase family.</text>
</comment>
<dbReference type="Gene3D" id="1.10.274.20">
    <property type="entry name" value="Phenylalanine ammonia-lyase 1, domain 3"/>
    <property type="match status" value="1"/>
</dbReference>
<dbReference type="Gene3D" id="1.10.275.10">
    <property type="entry name" value="Fumarase/aspartase (N-terminal domain)"/>
    <property type="match status" value="1"/>
</dbReference>
<dbReference type="SUPFAM" id="SSF48557">
    <property type="entry name" value="L-aspartase-like"/>
    <property type="match status" value="1"/>
</dbReference>
<dbReference type="HOGENOM" id="CLU_014801_3_1_1"/>
<evidence type="ECO:0008006" key="5">
    <source>
        <dbReference type="Google" id="ProtNLM"/>
    </source>
</evidence>
<evidence type="ECO:0000256" key="1">
    <source>
        <dbReference type="ARBA" id="ARBA00007238"/>
    </source>
</evidence>
<name>M2MT64_BAUPA</name>
<dbReference type="CDD" id="cd00332">
    <property type="entry name" value="PAL-HAL"/>
    <property type="match status" value="1"/>
</dbReference>
<dbReference type="InterPro" id="IPR023144">
    <property type="entry name" value="Phe_NH3-lyase_shielding_dom_sf"/>
</dbReference>
<proteinExistence type="inferred from homology"/>
<dbReference type="PROSITE" id="PS00488">
    <property type="entry name" value="PAL_HISTIDASE"/>
    <property type="match status" value="1"/>
</dbReference>
<dbReference type="OrthoDB" id="10051290at2759"/>
<keyword evidence="4" id="KW-1185">Reference proteome</keyword>
<dbReference type="GO" id="GO:0016841">
    <property type="term" value="F:ammonia-lyase activity"/>
    <property type="evidence" value="ECO:0007669"/>
    <property type="project" value="InterPro"/>
</dbReference>
<dbReference type="InterPro" id="IPR008948">
    <property type="entry name" value="L-Aspartase-like"/>
</dbReference>
<protein>
    <recommendedName>
        <fullName evidence="5">Phenylalanine ammonia-lyase</fullName>
    </recommendedName>
</protein>
<dbReference type="PANTHER" id="PTHR10362">
    <property type="entry name" value="HISTIDINE AMMONIA-LYASE"/>
    <property type="match status" value="1"/>
</dbReference>
<dbReference type="Gene3D" id="1.20.200.10">
    <property type="entry name" value="Fumarase/aspartase (Central domain)"/>
    <property type="match status" value="1"/>
</dbReference>
<organism evidence="3 4">
    <name type="scientific">Baudoinia panamericana (strain UAMH 10762)</name>
    <name type="common">Angels' share fungus</name>
    <name type="synonym">Baudoinia compniacensis (strain UAMH 10762)</name>
    <dbReference type="NCBI Taxonomy" id="717646"/>
    <lineage>
        <taxon>Eukaryota</taxon>
        <taxon>Fungi</taxon>
        <taxon>Dikarya</taxon>
        <taxon>Ascomycota</taxon>
        <taxon>Pezizomycotina</taxon>
        <taxon>Dothideomycetes</taxon>
        <taxon>Dothideomycetidae</taxon>
        <taxon>Mycosphaerellales</taxon>
        <taxon>Teratosphaeriaceae</taxon>
        <taxon>Baudoinia</taxon>
    </lineage>
</organism>
<dbReference type="GO" id="GO:0005737">
    <property type="term" value="C:cytoplasm"/>
    <property type="evidence" value="ECO:0007669"/>
    <property type="project" value="InterPro"/>
</dbReference>